<evidence type="ECO:0000313" key="2">
    <source>
        <dbReference type="Proteomes" id="UP000595814"/>
    </source>
</evidence>
<reference evidence="1 2" key="1">
    <citation type="journal article" date="2022" name="Int. J. Syst. Evol. Microbiol.">
        <title>Miniphocaeibacter halophilus sp. nov., an ammonium-tolerant acetate-producing bacterium isolated from a biogas system.</title>
        <authorList>
            <person name="Schnurer A."/>
            <person name="Singh A."/>
            <person name="Bi S."/>
            <person name="Qiao W."/>
            <person name="Westerholm M."/>
        </authorList>
    </citation>
    <scope>NUCLEOTIDE SEQUENCE [LARGE SCALE GENOMIC DNA]</scope>
    <source>
        <strain evidence="1 2">AMB_01</strain>
    </source>
</reference>
<organism evidence="1 2">
    <name type="scientific">Miniphocaeibacter halophilus</name>
    <dbReference type="NCBI Taxonomy" id="2931922"/>
    <lineage>
        <taxon>Bacteria</taxon>
        <taxon>Bacillati</taxon>
        <taxon>Bacillota</taxon>
        <taxon>Tissierellia</taxon>
        <taxon>Tissierellales</taxon>
        <taxon>Peptoniphilaceae</taxon>
        <taxon>Miniphocaeibacter</taxon>
    </lineage>
</organism>
<dbReference type="EMBL" id="CP066744">
    <property type="protein sequence ID" value="QQK07151.1"/>
    <property type="molecule type" value="Genomic_DNA"/>
</dbReference>
<keyword evidence="2" id="KW-1185">Reference proteome</keyword>
<sequence length="289" mass="31983">MNNSFRNNNKKRRYVIFITTVLFLISLIVTSKGNNRLLSFGGNIIGTVTTPITKVVYFTSSKLIDGLEFLFGSADMRKENADLNAENAILKKQVENMEMVINNEEYLKTEYDLIKKDKKDYTKAYIVGVDSSNVYDRFTIDKGTVSGVKEKDTIVQGVMGEEGTIVQGLIGTVVDVGLNYAKVSSITDPSAGVSFRTSKSGEIGVITGGSKNKIEGRMYRTEADVTSGDAIYTSGLGGVYPPNLYIGKIKEVIKDESDTEKKIIVESPVDFNNIYRVLILKNEQELDDE</sequence>
<name>A0AC61MSF9_9FIRM</name>
<protein>
    <submittedName>
        <fullName evidence="1">Rod shape-determining protein MreC</fullName>
    </submittedName>
</protein>
<evidence type="ECO:0000313" key="1">
    <source>
        <dbReference type="EMBL" id="QQK07151.1"/>
    </source>
</evidence>
<gene>
    <name evidence="1" type="primary">mreC</name>
    <name evidence="1" type="ORF">JFY71_07415</name>
</gene>
<proteinExistence type="predicted"/>
<dbReference type="Proteomes" id="UP000595814">
    <property type="component" value="Chromosome"/>
</dbReference>
<accession>A0AC61MSF9</accession>